<comment type="caution">
    <text evidence="3">The sequence shown here is derived from an EMBL/GenBank/DDBJ whole genome shotgun (WGS) entry which is preliminary data.</text>
</comment>
<dbReference type="SUPFAM" id="SSF49899">
    <property type="entry name" value="Concanavalin A-like lectins/glucanases"/>
    <property type="match status" value="1"/>
</dbReference>
<evidence type="ECO:0000256" key="1">
    <source>
        <dbReference type="SAM" id="SignalP"/>
    </source>
</evidence>
<dbReference type="Pfam" id="PF18911">
    <property type="entry name" value="PKD_4"/>
    <property type="match status" value="1"/>
</dbReference>
<evidence type="ECO:0000313" key="4">
    <source>
        <dbReference type="Proteomes" id="UP000249645"/>
    </source>
</evidence>
<evidence type="ECO:0000259" key="2">
    <source>
        <dbReference type="PROSITE" id="PS50093"/>
    </source>
</evidence>
<dbReference type="SMART" id="SM00089">
    <property type="entry name" value="PKD"/>
    <property type="match status" value="1"/>
</dbReference>
<feature type="chain" id="PRO_5016116594" description="PKD domain-containing protein" evidence="1">
    <location>
        <begin position="20"/>
        <end position="656"/>
    </location>
</feature>
<organism evidence="3 4">
    <name type="scientific">Pseudopedobacter saltans</name>
    <dbReference type="NCBI Taxonomy" id="151895"/>
    <lineage>
        <taxon>Bacteria</taxon>
        <taxon>Pseudomonadati</taxon>
        <taxon>Bacteroidota</taxon>
        <taxon>Sphingobacteriia</taxon>
        <taxon>Sphingobacteriales</taxon>
        <taxon>Sphingobacteriaceae</taxon>
        <taxon>Pseudopedobacter</taxon>
    </lineage>
</organism>
<dbReference type="Pfam" id="PF13585">
    <property type="entry name" value="CHU_C"/>
    <property type="match status" value="1"/>
</dbReference>
<dbReference type="Gene3D" id="2.60.40.10">
    <property type="entry name" value="Immunoglobulins"/>
    <property type="match status" value="1"/>
</dbReference>
<dbReference type="CDD" id="cd00146">
    <property type="entry name" value="PKD"/>
    <property type="match status" value="1"/>
</dbReference>
<gene>
    <name evidence="3" type="ORF">DI598_04010</name>
</gene>
<dbReference type="GO" id="GO:0004553">
    <property type="term" value="F:hydrolase activity, hydrolyzing O-glycosyl compounds"/>
    <property type="evidence" value="ECO:0007669"/>
    <property type="project" value="UniProtKB-ARBA"/>
</dbReference>
<dbReference type="InterPro" id="IPR000601">
    <property type="entry name" value="PKD_dom"/>
</dbReference>
<reference evidence="3 4" key="1">
    <citation type="submission" date="2017-11" db="EMBL/GenBank/DDBJ databases">
        <title>Infants hospitalized years apart are colonized by the same room-sourced microbial strains.</title>
        <authorList>
            <person name="Brooks B."/>
            <person name="Olm M.R."/>
            <person name="Firek B.A."/>
            <person name="Baker R."/>
            <person name="Thomas B.C."/>
            <person name="Morowitz M.J."/>
            <person name="Banfield J.F."/>
        </authorList>
    </citation>
    <scope>NUCLEOTIDE SEQUENCE [LARGE SCALE GENOMIC DNA]</scope>
    <source>
        <strain evidence="3">S2_009_000_R2_76</strain>
    </source>
</reference>
<dbReference type="Proteomes" id="UP000249645">
    <property type="component" value="Unassembled WGS sequence"/>
</dbReference>
<dbReference type="Gene3D" id="2.60.120.200">
    <property type="match status" value="1"/>
</dbReference>
<dbReference type="EMBL" id="QFOI01000042">
    <property type="protein sequence ID" value="PZP51108.1"/>
    <property type="molecule type" value="Genomic_DNA"/>
</dbReference>
<dbReference type="InterPro" id="IPR022409">
    <property type="entry name" value="PKD/Chitinase_dom"/>
</dbReference>
<sequence>MIKHICILLLLFSSILGYSQQIQDCNTWANFTTRTLRGIAIGNIAITGQHLTIEAEINPSVQYTLNSSGDIVSKHAWPADCNYLLRPDRGQITLTNGVHYSTPPICATLQGKTYHVAMTYDGEELVFYRNGIRMSSIKCSGNLIQNNWNTVIGTVATQNSLAESYTGYINEVRIWNVTRTQNQIFSNMITPLTNPTSESGLLAYYRFNSLKNLQGNTAFDGTLSEAITYPVPVPSCILADNGCPSLDCNLTSTFDIDQDICDPAHFKLANTTSNVVSYLWRFGDNIANQTTPNTEVKYQESGIYTISLKVSDNNGCSGTTSKSVSATVLPNVIENTSEEICKGQTVTLVSSISDQNTQYRWTPTLQLSNSNQRTTIATMEETTNFHLSVEKENGCQYDADVLITVPDAAKFAMTPTDSTVCNGKGVTLLAVGGDSYEWQDNEGNILGKDASLDVVPSKSETYKVDISNTKCGERASLSSTINVFPETSLSIAVSNTIDCANPSAQLYVKDGRNVVWETNETLTPNGNNAVIKPTKTTTYSAKIEDKYGCPYEVSYTQVVAFDPSSSLFFIPSAFTPNGDGKNDIFIIISNVAMNKFSLRIFNRYGQLVFNSQNQEHGWNGRYKNELQPTGTYIYEVVGNSSFCGEYHKKGTIVLIR</sequence>
<dbReference type="Pfam" id="PF13385">
    <property type="entry name" value="Laminin_G_3"/>
    <property type="match status" value="1"/>
</dbReference>
<feature type="domain" description="PKD" evidence="2">
    <location>
        <begin position="266"/>
        <end position="328"/>
    </location>
</feature>
<proteinExistence type="predicted"/>
<dbReference type="GO" id="GO:0005975">
    <property type="term" value="P:carbohydrate metabolic process"/>
    <property type="evidence" value="ECO:0007669"/>
    <property type="project" value="UniProtKB-ARBA"/>
</dbReference>
<dbReference type="InterPro" id="IPR035986">
    <property type="entry name" value="PKD_dom_sf"/>
</dbReference>
<dbReference type="PROSITE" id="PS50093">
    <property type="entry name" value="PKD"/>
    <property type="match status" value="1"/>
</dbReference>
<evidence type="ECO:0000313" key="3">
    <source>
        <dbReference type="EMBL" id="PZP51108.1"/>
    </source>
</evidence>
<dbReference type="SUPFAM" id="SSF49299">
    <property type="entry name" value="PKD domain"/>
    <property type="match status" value="1"/>
</dbReference>
<dbReference type="NCBIfam" id="TIGR04131">
    <property type="entry name" value="Bac_Flav_CTERM"/>
    <property type="match status" value="1"/>
</dbReference>
<name>A0A2W5F6R1_9SPHI</name>
<dbReference type="AlphaFoldDB" id="A0A2W5F6R1"/>
<dbReference type="InterPro" id="IPR026341">
    <property type="entry name" value="T9SS_type_B"/>
</dbReference>
<feature type="signal peptide" evidence="1">
    <location>
        <begin position="1"/>
        <end position="19"/>
    </location>
</feature>
<dbReference type="InterPro" id="IPR013320">
    <property type="entry name" value="ConA-like_dom_sf"/>
</dbReference>
<protein>
    <recommendedName>
        <fullName evidence="2">PKD domain-containing protein</fullName>
    </recommendedName>
</protein>
<keyword evidence="1" id="KW-0732">Signal</keyword>
<dbReference type="InterPro" id="IPR013783">
    <property type="entry name" value="Ig-like_fold"/>
</dbReference>
<accession>A0A2W5F6R1</accession>